<name>A0A0C3B340_SERVB</name>
<reference evidence="1 2" key="1">
    <citation type="submission" date="2014-04" db="EMBL/GenBank/DDBJ databases">
        <authorList>
            <consortium name="DOE Joint Genome Institute"/>
            <person name="Kuo A."/>
            <person name="Zuccaro A."/>
            <person name="Kohler A."/>
            <person name="Nagy L.G."/>
            <person name="Floudas D."/>
            <person name="Copeland A."/>
            <person name="Barry K.W."/>
            <person name="Cichocki N."/>
            <person name="Veneault-Fourrey C."/>
            <person name="LaButti K."/>
            <person name="Lindquist E.A."/>
            <person name="Lipzen A."/>
            <person name="Lundell T."/>
            <person name="Morin E."/>
            <person name="Murat C."/>
            <person name="Sun H."/>
            <person name="Tunlid A."/>
            <person name="Henrissat B."/>
            <person name="Grigoriev I.V."/>
            <person name="Hibbett D.S."/>
            <person name="Martin F."/>
            <person name="Nordberg H.P."/>
            <person name="Cantor M.N."/>
            <person name="Hua S.X."/>
        </authorList>
    </citation>
    <scope>NUCLEOTIDE SEQUENCE [LARGE SCALE GENOMIC DNA]</scope>
    <source>
        <strain evidence="1 2">MAFF 305830</strain>
    </source>
</reference>
<organism evidence="1 2">
    <name type="scientific">Serendipita vermifera MAFF 305830</name>
    <dbReference type="NCBI Taxonomy" id="933852"/>
    <lineage>
        <taxon>Eukaryota</taxon>
        <taxon>Fungi</taxon>
        <taxon>Dikarya</taxon>
        <taxon>Basidiomycota</taxon>
        <taxon>Agaricomycotina</taxon>
        <taxon>Agaricomycetes</taxon>
        <taxon>Sebacinales</taxon>
        <taxon>Serendipitaceae</taxon>
        <taxon>Serendipita</taxon>
    </lineage>
</organism>
<proteinExistence type="predicted"/>
<dbReference type="OrthoDB" id="3255282at2759"/>
<dbReference type="HOGENOM" id="CLU_077736_0_0_1"/>
<dbReference type="Proteomes" id="UP000054097">
    <property type="component" value="Unassembled WGS sequence"/>
</dbReference>
<keyword evidence="2" id="KW-1185">Reference proteome</keyword>
<protein>
    <submittedName>
        <fullName evidence="1">Uncharacterized protein</fullName>
    </submittedName>
</protein>
<accession>A0A0C3B340</accession>
<dbReference type="EMBL" id="KN824282">
    <property type="protein sequence ID" value="KIM31260.1"/>
    <property type="molecule type" value="Genomic_DNA"/>
</dbReference>
<evidence type="ECO:0000313" key="2">
    <source>
        <dbReference type="Proteomes" id="UP000054097"/>
    </source>
</evidence>
<reference evidence="2" key="2">
    <citation type="submission" date="2015-01" db="EMBL/GenBank/DDBJ databases">
        <title>Evolutionary Origins and Diversification of the Mycorrhizal Mutualists.</title>
        <authorList>
            <consortium name="DOE Joint Genome Institute"/>
            <consortium name="Mycorrhizal Genomics Consortium"/>
            <person name="Kohler A."/>
            <person name="Kuo A."/>
            <person name="Nagy L.G."/>
            <person name="Floudas D."/>
            <person name="Copeland A."/>
            <person name="Barry K.W."/>
            <person name="Cichocki N."/>
            <person name="Veneault-Fourrey C."/>
            <person name="LaButti K."/>
            <person name="Lindquist E.A."/>
            <person name="Lipzen A."/>
            <person name="Lundell T."/>
            <person name="Morin E."/>
            <person name="Murat C."/>
            <person name="Riley R."/>
            <person name="Ohm R."/>
            <person name="Sun H."/>
            <person name="Tunlid A."/>
            <person name="Henrissat B."/>
            <person name="Grigoriev I.V."/>
            <person name="Hibbett D.S."/>
            <person name="Martin F."/>
        </authorList>
    </citation>
    <scope>NUCLEOTIDE SEQUENCE [LARGE SCALE GENOMIC DNA]</scope>
    <source>
        <strain evidence="2">MAFF 305830</strain>
    </source>
</reference>
<evidence type="ECO:0000313" key="1">
    <source>
        <dbReference type="EMBL" id="KIM31260.1"/>
    </source>
</evidence>
<dbReference type="AlphaFoldDB" id="A0A0C3B340"/>
<sequence>MNSLGLNLGILLESEGYPRIGPSSQVVSLVADALNGEAARWMSDFLLIAIGKRKHQHVTAPSHTLVNHQAEEKRSPARAKVKRTLDLVLQRDGDHCCISGSIHSVACAQLIPFSDDPYRIDRFRILARVFFQAEVPSLSDAQLQSTENALRLSMYWKDRLDRGRLVFLCIDGDFHAIPVSRDDSDTLAEERRSNGLKGPTILDIHGNTPCCTHPRLSPQLAWVHRVITKTWLETGLADRLNHEMDWVDSLPKHRQSVSALGQHGFSGLLMHRLMLM</sequence>
<gene>
    <name evidence="1" type="ORF">M408DRAFT_327526</name>
</gene>